<dbReference type="EMBL" id="AUSU01010343">
    <property type="protein sequence ID" value="EPS57335.1"/>
    <property type="molecule type" value="Genomic_DNA"/>
</dbReference>
<evidence type="ECO:0000313" key="7">
    <source>
        <dbReference type="EMBL" id="EPS57335.1"/>
    </source>
</evidence>
<evidence type="ECO:0000256" key="2">
    <source>
        <dbReference type="ARBA" id="ARBA00022676"/>
    </source>
</evidence>
<proteinExistence type="predicted"/>
<gene>
    <name evidence="7" type="ORF">M569_17485</name>
</gene>
<dbReference type="GO" id="GO:0016757">
    <property type="term" value="F:glycosyltransferase activity"/>
    <property type="evidence" value="ECO:0007669"/>
    <property type="project" value="UniProtKB-KW"/>
</dbReference>
<keyword evidence="2" id="KW-0328">Glycosyltransferase</keyword>
<feature type="non-terminal residue" evidence="7">
    <location>
        <position position="124"/>
    </location>
</feature>
<dbReference type="GO" id="GO:0016020">
    <property type="term" value="C:membrane"/>
    <property type="evidence" value="ECO:0007669"/>
    <property type="project" value="UniProtKB-SubCell"/>
</dbReference>
<evidence type="ECO:0000313" key="8">
    <source>
        <dbReference type="Proteomes" id="UP000015453"/>
    </source>
</evidence>
<evidence type="ECO:0000256" key="4">
    <source>
        <dbReference type="ARBA" id="ARBA00023136"/>
    </source>
</evidence>
<comment type="caution">
    <text evidence="7">The sequence shown here is derived from an EMBL/GenBank/DDBJ whole genome shotgun (WGS) entry which is preliminary data.</text>
</comment>
<keyword evidence="8" id="KW-1185">Reference proteome</keyword>
<protein>
    <submittedName>
        <fullName evidence="7">Uncharacterized protein</fullName>
    </submittedName>
</protein>
<name>S8BS07_9LAMI</name>
<evidence type="ECO:0000256" key="3">
    <source>
        <dbReference type="ARBA" id="ARBA00022679"/>
    </source>
</evidence>
<evidence type="ECO:0000256" key="1">
    <source>
        <dbReference type="ARBA" id="ARBA00004606"/>
    </source>
</evidence>
<keyword evidence="5" id="KW-0325">Glycoprotein</keyword>
<accession>S8BS07</accession>
<dbReference type="InterPro" id="IPR003406">
    <property type="entry name" value="Glyco_trans_14"/>
</dbReference>
<reference evidence="7 8" key="1">
    <citation type="journal article" date="2013" name="BMC Genomics">
        <title>The miniature genome of a carnivorous plant Genlisea aurea contains a low number of genes and short non-coding sequences.</title>
        <authorList>
            <person name="Leushkin E.V."/>
            <person name="Sutormin R.A."/>
            <person name="Nabieva E.R."/>
            <person name="Penin A.A."/>
            <person name="Kondrashov A.S."/>
            <person name="Logacheva M.D."/>
        </authorList>
    </citation>
    <scope>NUCLEOTIDE SEQUENCE [LARGE SCALE GENOMIC DNA]</scope>
</reference>
<dbReference type="PANTHER" id="PTHR31042">
    <property type="entry name" value="CORE-2/I-BRANCHING BETA-1,6-N-ACETYLGLUCOSAMINYLTRANSFERASE FAMILY PROTEIN-RELATED"/>
    <property type="match status" value="1"/>
</dbReference>
<dbReference type="InterPro" id="IPR044174">
    <property type="entry name" value="BC10-like"/>
</dbReference>
<comment type="subcellular location">
    <subcellularLocation>
        <location evidence="1">Membrane</location>
        <topology evidence="1">Single-pass type II membrane protein</topology>
    </subcellularLocation>
</comment>
<dbReference type="Pfam" id="PF02485">
    <property type="entry name" value="Branch"/>
    <property type="match status" value="1"/>
</dbReference>
<evidence type="ECO:0000256" key="5">
    <source>
        <dbReference type="ARBA" id="ARBA00023180"/>
    </source>
</evidence>
<sequence>VGEVPSLGGDSPPQEDRLPLPHQLRAPLSPRCGSSSSETPPEKKRYNVYVHADPTARIPPPEGVFAGRIIPSRKTQRSSPTLISASRRLLATALLDDPANAYFALVSQHCIPIHSFDFLHNFLF</sequence>
<feature type="region of interest" description="Disordered" evidence="6">
    <location>
        <begin position="1"/>
        <end position="46"/>
    </location>
</feature>
<dbReference type="AlphaFoldDB" id="S8BS07"/>
<evidence type="ECO:0000256" key="6">
    <source>
        <dbReference type="SAM" id="MobiDB-lite"/>
    </source>
</evidence>
<dbReference type="PANTHER" id="PTHR31042:SF63">
    <property type="entry name" value="DUF4005 DOMAIN-CONTAINING PROTEIN"/>
    <property type="match status" value="1"/>
</dbReference>
<keyword evidence="3" id="KW-0808">Transferase</keyword>
<organism evidence="7 8">
    <name type="scientific">Genlisea aurea</name>
    <dbReference type="NCBI Taxonomy" id="192259"/>
    <lineage>
        <taxon>Eukaryota</taxon>
        <taxon>Viridiplantae</taxon>
        <taxon>Streptophyta</taxon>
        <taxon>Embryophyta</taxon>
        <taxon>Tracheophyta</taxon>
        <taxon>Spermatophyta</taxon>
        <taxon>Magnoliopsida</taxon>
        <taxon>eudicotyledons</taxon>
        <taxon>Gunneridae</taxon>
        <taxon>Pentapetalae</taxon>
        <taxon>asterids</taxon>
        <taxon>lamiids</taxon>
        <taxon>Lamiales</taxon>
        <taxon>Lentibulariaceae</taxon>
        <taxon>Genlisea</taxon>
    </lineage>
</organism>
<keyword evidence="4" id="KW-0472">Membrane</keyword>
<dbReference type="Proteomes" id="UP000015453">
    <property type="component" value="Unassembled WGS sequence"/>
</dbReference>
<feature type="non-terminal residue" evidence="7">
    <location>
        <position position="1"/>
    </location>
</feature>
<dbReference type="OrthoDB" id="10645593at2759"/>